<reference evidence="2 3" key="1">
    <citation type="submission" date="2020-05" db="EMBL/GenBank/DDBJ databases">
        <title>MicrobeNet Type strains.</title>
        <authorList>
            <person name="Nicholson A.C."/>
        </authorList>
    </citation>
    <scope>NUCLEOTIDE SEQUENCE [LARGE SCALE GENOMIC DNA]</scope>
    <source>
        <strain evidence="2 3">JCM 3224</strain>
    </source>
</reference>
<name>A0A849C078_9NOCA</name>
<dbReference type="Proteomes" id="UP000586827">
    <property type="component" value="Unassembled WGS sequence"/>
</dbReference>
<dbReference type="Gene3D" id="3.40.50.2020">
    <property type="match status" value="1"/>
</dbReference>
<dbReference type="Pfam" id="PF00156">
    <property type="entry name" value="Pribosyltran"/>
    <property type="match status" value="1"/>
</dbReference>
<keyword evidence="3" id="KW-1185">Reference proteome</keyword>
<dbReference type="SUPFAM" id="SSF53271">
    <property type="entry name" value="PRTase-like"/>
    <property type="match status" value="1"/>
</dbReference>
<protein>
    <submittedName>
        <fullName evidence="2">Phosphoribosyltransferase</fullName>
    </submittedName>
</protein>
<dbReference type="InterPro" id="IPR000836">
    <property type="entry name" value="PRTase_dom"/>
</dbReference>
<evidence type="ECO:0000313" key="2">
    <source>
        <dbReference type="EMBL" id="NNH69745.1"/>
    </source>
</evidence>
<feature type="domain" description="Phosphoribosyltransferase" evidence="1">
    <location>
        <begin position="15"/>
        <end position="177"/>
    </location>
</feature>
<dbReference type="InterPro" id="IPR029057">
    <property type="entry name" value="PRTase-like"/>
</dbReference>
<proteinExistence type="predicted"/>
<dbReference type="CDD" id="cd06223">
    <property type="entry name" value="PRTases_typeI"/>
    <property type="match status" value="1"/>
</dbReference>
<dbReference type="Gene3D" id="3.30.1310.20">
    <property type="entry name" value="PRTase-like"/>
    <property type="match status" value="1"/>
</dbReference>
<dbReference type="RefSeq" id="WP_067523101.1">
    <property type="nucleotide sequence ID" value="NZ_JABELX010000003.1"/>
</dbReference>
<dbReference type="AlphaFoldDB" id="A0A849C078"/>
<keyword evidence="2" id="KW-0328">Glycosyltransferase</keyword>
<dbReference type="GO" id="GO:0016757">
    <property type="term" value="F:glycosyltransferase activity"/>
    <property type="evidence" value="ECO:0007669"/>
    <property type="project" value="UniProtKB-KW"/>
</dbReference>
<sequence length="223" mass="23888">MIYPDRVAAGRALGGSLRHLRAADPLVLGLPRGGVPVAVAVRDEVGGDLDVLLVRKLGVPWQPELAMGAIGEDGARVLNADVVRHTGVTDAQIAEIERTERIELERRRTLLRADSPPIPLAGRTVLIVDDGMATGATVAVACAIARLHEPHRVVVAVPVSSAEALHRIRALADEVVCPMVPRALGGVGGVYEDFHQLTDDEVMGLLRPAGRGDQRRSTPRYRR</sequence>
<keyword evidence="2" id="KW-0808">Transferase</keyword>
<evidence type="ECO:0000313" key="3">
    <source>
        <dbReference type="Proteomes" id="UP000586827"/>
    </source>
</evidence>
<comment type="caution">
    <text evidence="2">The sequence shown here is derived from an EMBL/GenBank/DDBJ whole genome shotgun (WGS) entry which is preliminary data.</text>
</comment>
<organism evidence="2 3">
    <name type="scientific">Nocardia uniformis</name>
    <dbReference type="NCBI Taxonomy" id="53432"/>
    <lineage>
        <taxon>Bacteria</taxon>
        <taxon>Bacillati</taxon>
        <taxon>Actinomycetota</taxon>
        <taxon>Actinomycetes</taxon>
        <taxon>Mycobacteriales</taxon>
        <taxon>Nocardiaceae</taxon>
        <taxon>Nocardia</taxon>
    </lineage>
</organism>
<evidence type="ECO:0000259" key="1">
    <source>
        <dbReference type="Pfam" id="PF00156"/>
    </source>
</evidence>
<gene>
    <name evidence="2" type="ORF">HLB23_07670</name>
</gene>
<dbReference type="EMBL" id="JABELX010000003">
    <property type="protein sequence ID" value="NNH69745.1"/>
    <property type="molecule type" value="Genomic_DNA"/>
</dbReference>
<accession>A0A849C078</accession>